<dbReference type="PROSITE" id="PS50217">
    <property type="entry name" value="BZIP"/>
    <property type="match status" value="1"/>
</dbReference>
<evidence type="ECO:0000256" key="6">
    <source>
        <dbReference type="ARBA" id="ARBA00023242"/>
    </source>
</evidence>
<dbReference type="RefSeq" id="XP_065646907.1">
    <property type="nucleotide sequence ID" value="XM_065790835.1"/>
</dbReference>
<evidence type="ECO:0000256" key="2">
    <source>
        <dbReference type="ARBA" id="ARBA00009050"/>
    </source>
</evidence>
<dbReference type="InterPro" id="IPR046347">
    <property type="entry name" value="bZIP_sf"/>
</dbReference>
<dbReference type="GeneID" id="100213150"/>
<proteinExistence type="inferred from homology"/>
<dbReference type="InterPro" id="IPR051882">
    <property type="entry name" value="ATF_bZIP_TF"/>
</dbReference>
<protein>
    <submittedName>
        <fullName evidence="10">Cyclic AMP-dependent transcription factor ATF-6 beta isoform X2</fullName>
    </submittedName>
</protein>
<feature type="coiled-coil region" evidence="7">
    <location>
        <begin position="230"/>
        <end position="264"/>
    </location>
</feature>
<gene>
    <name evidence="10" type="primary">LOC100213150</name>
</gene>
<dbReference type="InterPro" id="IPR004827">
    <property type="entry name" value="bZIP"/>
</dbReference>
<comment type="similarity">
    <text evidence="2">Belongs to the bZIP family. ATF subfamily.</text>
</comment>
<evidence type="ECO:0000256" key="4">
    <source>
        <dbReference type="ARBA" id="ARBA00023125"/>
    </source>
</evidence>
<feature type="domain" description="BZIP" evidence="8">
    <location>
        <begin position="205"/>
        <end position="268"/>
    </location>
</feature>
<reference evidence="10" key="2">
    <citation type="submission" date="2025-08" db="UniProtKB">
        <authorList>
            <consortium name="RefSeq"/>
        </authorList>
    </citation>
    <scope>IDENTIFICATION</scope>
</reference>
<evidence type="ECO:0000259" key="8">
    <source>
        <dbReference type="PROSITE" id="PS50217"/>
    </source>
</evidence>
<sequence>MFAMSCNSIIYSNSEIKFFEDNLLNEDDWVKDNVSDIGNFSESPSSSSSERAIEDYCSIGFTNNYIDCWLNDDLDKFDQHDSANIKKEPLSPNKIFTSSIANISDTGTSLTFCSLPQETISENIINLGSNASQVSKNGHIQTNNISSLELKYNPTSTKVIDKPLCHNNIIKPKIFKIENGNFVGQNENTLNTTLTHPHSNMEFKDFKRQMRMIKNRESACLSRQRKKEHIKTLESRVSAITEVNQQLKEENCILKQRVQELENENELLRNRGMLKSGVKRSSAMLSLLLFYYFNPLGLFNVNQVLPGQPVQSLLPMHRSRTLLQFDNSNTLNFFPPLESYDEKEKARNSKIIQLNENIFHNAKNVDEEFKTQLSFSMVNKKEITNKLLKKNQTVKKNPSVTLHETEADCGEHFNETDVNRITESLEQLVHSSTIKKSNKIKNARRYPCYSTNVAARGKNLINNTGMSCNQTSPLTQSSYLKLLREKEKKRRDEYVMNNSSQELVNAIQKTIIRKADTFYLFTLKDYMMLPATNYSSIQRPKVTFMLPAYMAYSNISASNKNNTVVKMLQIDCHVIDTKLIDVGQDLLPKDLIPKLNS</sequence>
<keyword evidence="3" id="KW-0805">Transcription regulation</keyword>
<keyword evidence="6" id="KW-0539">Nucleus</keyword>
<dbReference type="PANTHER" id="PTHR46164">
    <property type="entry name" value="ATF6, ISOFORM C"/>
    <property type="match status" value="1"/>
</dbReference>
<dbReference type="PANTHER" id="PTHR46164:SF3">
    <property type="entry name" value="ATF6, ISOFORM C"/>
    <property type="match status" value="1"/>
</dbReference>
<organism evidence="9 10">
    <name type="scientific">Hydra vulgaris</name>
    <name type="common">Hydra</name>
    <name type="synonym">Hydra attenuata</name>
    <dbReference type="NCBI Taxonomy" id="6087"/>
    <lineage>
        <taxon>Eukaryota</taxon>
        <taxon>Metazoa</taxon>
        <taxon>Cnidaria</taxon>
        <taxon>Hydrozoa</taxon>
        <taxon>Hydroidolina</taxon>
        <taxon>Anthoathecata</taxon>
        <taxon>Aplanulata</taxon>
        <taxon>Hydridae</taxon>
        <taxon>Hydra</taxon>
    </lineage>
</organism>
<accession>A0ABM4BD82</accession>
<keyword evidence="7" id="KW-0175">Coiled coil</keyword>
<dbReference type="Gene3D" id="1.20.5.170">
    <property type="match status" value="1"/>
</dbReference>
<reference evidence="9" key="1">
    <citation type="submission" date="2025-05" db="UniProtKB">
        <authorList>
            <consortium name="RefSeq"/>
        </authorList>
    </citation>
    <scope>NUCLEOTIDE SEQUENCE [LARGE SCALE GENOMIC DNA]</scope>
</reference>
<keyword evidence="9" id="KW-1185">Reference proteome</keyword>
<dbReference type="SMART" id="SM00338">
    <property type="entry name" value="BRLZ"/>
    <property type="match status" value="1"/>
</dbReference>
<keyword evidence="4" id="KW-0238">DNA-binding</keyword>
<keyword evidence="5" id="KW-0804">Transcription</keyword>
<evidence type="ECO:0000256" key="7">
    <source>
        <dbReference type="SAM" id="Coils"/>
    </source>
</evidence>
<evidence type="ECO:0000256" key="5">
    <source>
        <dbReference type="ARBA" id="ARBA00023163"/>
    </source>
</evidence>
<evidence type="ECO:0000256" key="3">
    <source>
        <dbReference type="ARBA" id="ARBA00023015"/>
    </source>
</evidence>
<evidence type="ECO:0000256" key="1">
    <source>
        <dbReference type="ARBA" id="ARBA00004167"/>
    </source>
</evidence>
<evidence type="ECO:0000313" key="9">
    <source>
        <dbReference type="Proteomes" id="UP001652625"/>
    </source>
</evidence>
<dbReference type="SUPFAM" id="SSF57959">
    <property type="entry name" value="Leucine zipper domain"/>
    <property type="match status" value="1"/>
</dbReference>
<dbReference type="Pfam" id="PF00170">
    <property type="entry name" value="bZIP_1"/>
    <property type="match status" value="1"/>
</dbReference>
<dbReference type="Proteomes" id="UP001652625">
    <property type="component" value="Chromosome 02"/>
</dbReference>
<comment type="subcellular location">
    <subcellularLocation>
        <location evidence="1">Membrane</location>
        <topology evidence="1">Single-pass membrane protein</topology>
    </subcellularLocation>
</comment>
<name>A0ABM4BD82_HYDVU</name>
<evidence type="ECO:0000313" key="10">
    <source>
        <dbReference type="RefSeq" id="XP_065646907.1"/>
    </source>
</evidence>